<evidence type="ECO:0000256" key="2">
    <source>
        <dbReference type="ARBA" id="ARBA00022526"/>
    </source>
</evidence>
<evidence type="ECO:0000313" key="5">
    <source>
        <dbReference type="Proteomes" id="UP000199438"/>
    </source>
</evidence>
<organism evidence="4 5">
    <name type="scientific">Zunongwangia mangrovi</name>
    <dbReference type="NCBI Taxonomy" id="1334022"/>
    <lineage>
        <taxon>Bacteria</taxon>
        <taxon>Pseudomonadati</taxon>
        <taxon>Bacteroidota</taxon>
        <taxon>Flavobacteriia</taxon>
        <taxon>Flavobacteriales</taxon>
        <taxon>Flavobacteriaceae</taxon>
        <taxon>Zunongwangia</taxon>
    </lineage>
</organism>
<dbReference type="GO" id="GO:0017057">
    <property type="term" value="F:6-phosphogluconolactonase activity"/>
    <property type="evidence" value="ECO:0007669"/>
    <property type="project" value="TreeGrafter"/>
</dbReference>
<accession>A0A1I1MEM6</accession>
<keyword evidence="5" id="KW-1185">Reference proteome</keyword>
<feature type="chain" id="PRO_5011526438" evidence="3">
    <location>
        <begin position="22"/>
        <end position="391"/>
    </location>
</feature>
<dbReference type="Proteomes" id="UP000199438">
    <property type="component" value="Unassembled WGS sequence"/>
</dbReference>
<keyword evidence="2" id="KW-0119">Carbohydrate metabolism</keyword>
<comment type="similarity">
    <text evidence="1">Belongs to the cycloisomerase 2 family.</text>
</comment>
<dbReference type="AlphaFoldDB" id="A0A1I1MEM6"/>
<dbReference type="OrthoDB" id="9790815at2"/>
<dbReference type="PANTHER" id="PTHR30344">
    <property type="entry name" value="6-PHOSPHOGLUCONOLACTONASE-RELATED"/>
    <property type="match status" value="1"/>
</dbReference>
<reference evidence="5" key="1">
    <citation type="submission" date="2016-10" db="EMBL/GenBank/DDBJ databases">
        <authorList>
            <person name="Varghese N."/>
            <person name="Submissions S."/>
        </authorList>
    </citation>
    <scope>NUCLEOTIDE SEQUENCE [LARGE SCALE GENOMIC DNA]</scope>
    <source>
        <strain evidence="5">DSM 24499</strain>
    </source>
</reference>
<evidence type="ECO:0000256" key="1">
    <source>
        <dbReference type="ARBA" id="ARBA00005564"/>
    </source>
</evidence>
<dbReference type="Pfam" id="PF10282">
    <property type="entry name" value="Lactonase"/>
    <property type="match status" value="1"/>
</dbReference>
<proteinExistence type="inferred from homology"/>
<dbReference type="RefSeq" id="WP_092544578.1">
    <property type="nucleotide sequence ID" value="NZ_FOKV01000009.1"/>
</dbReference>
<keyword evidence="2" id="KW-0313">Glucose metabolism</keyword>
<dbReference type="PROSITE" id="PS51257">
    <property type="entry name" value="PROKAR_LIPOPROTEIN"/>
    <property type="match status" value="1"/>
</dbReference>
<dbReference type="InterPro" id="IPR011048">
    <property type="entry name" value="Haem_d1_sf"/>
</dbReference>
<evidence type="ECO:0000313" key="4">
    <source>
        <dbReference type="EMBL" id="SFC83874.1"/>
    </source>
</evidence>
<dbReference type="SUPFAM" id="SSF51004">
    <property type="entry name" value="C-terminal (heme d1) domain of cytochrome cd1-nitrite reductase"/>
    <property type="match status" value="1"/>
</dbReference>
<dbReference type="InterPro" id="IPR015943">
    <property type="entry name" value="WD40/YVTN_repeat-like_dom_sf"/>
</dbReference>
<protein>
    <submittedName>
        <fullName evidence="4">6-phosphogluconolactonase</fullName>
    </submittedName>
</protein>
<gene>
    <name evidence="4" type="ORF">SAMN04487907_109169</name>
</gene>
<evidence type="ECO:0000256" key="3">
    <source>
        <dbReference type="SAM" id="SignalP"/>
    </source>
</evidence>
<dbReference type="STRING" id="1334022.SAMN04487907_109169"/>
<dbReference type="InterPro" id="IPR019405">
    <property type="entry name" value="Lactonase_7-beta_prop"/>
</dbReference>
<dbReference type="GO" id="GO:0006006">
    <property type="term" value="P:glucose metabolic process"/>
    <property type="evidence" value="ECO:0007669"/>
    <property type="project" value="UniProtKB-KW"/>
</dbReference>
<dbReference type="EMBL" id="FOKV01000009">
    <property type="protein sequence ID" value="SFC83874.1"/>
    <property type="molecule type" value="Genomic_DNA"/>
</dbReference>
<dbReference type="Gene3D" id="2.130.10.10">
    <property type="entry name" value="YVTN repeat-like/Quinoprotein amine dehydrogenase"/>
    <property type="match status" value="1"/>
</dbReference>
<sequence>MINRKLAVAILIAGLSLSSCKNDKNENAKEDTSKNTEKMSKMNTAFIGTYTKKEGHVDGKADGILTIKQDPKTGKISLGKTVAEVINPSFVKLTGDNKYLYAVSELGDKDGESGFIHSFQVKENDSLIEVDKVSTEAFAPCHIEIDKTNKFAFVSNYMGGVVVMYRIQQDGSLEKHEQLNMPNSDESHTHSVSISADNKHVYICDLGLDKIWIYDLDAEEKTIQKNEQESVSLAEGAGPRHFAFGKNQKFAYSMNELNSTVSIFKIEENGGLSLQNSVSSIPEDFTENNSGADIHISDSGDYLYASNRGHDSIAIFKIDQETGELAHTGYASTNGQTPRNFAISEGDTYLYAANQDSGDIQAYKINEETGELDAIGEPVAIPTPVCIEFLK</sequence>
<keyword evidence="3" id="KW-0732">Signal</keyword>
<dbReference type="PANTHER" id="PTHR30344:SF1">
    <property type="entry name" value="6-PHOSPHOGLUCONOLACTONASE"/>
    <property type="match status" value="1"/>
</dbReference>
<name>A0A1I1MEM6_9FLAO</name>
<dbReference type="InterPro" id="IPR050282">
    <property type="entry name" value="Cycloisomerase_2"/>
</dbReference>
<feature type="signal peptide" evidence="3">
    <location>
        <begin position="1"/>
        <end position="21"/>
    </location>
</feature>